<keyword evidence="3" id="KW-1185">Reference proteome</keyword>
<sequence length="60" mass="6529">MTSENVYASEAVEPTKAASARAVDDQLIDEPVGRGEGPGDRRLKRSFKGHPYGVRLLKDS</sequence>
<accession>A0ABY6I0N8</accession>
<dbReference type="EMBL" id="CP107567">
    <property type="protein sequence ID" value="UYQ60543.1"/>
    <property type="molecule type" value="Genomic_DNA"/>
</dbReference>
<protein>
    <submittedName>
        <fullName evidence="2">Uncharacterized protein</fullName>
    </submittedName>
</protein>
<evidence type="ECO:0000256" key="1">
    <source>
        <dbReference type="SAM" id="MobiDB-lite"/>
    </source>
</evidence>
<gene>
    <name evidence="2" type="ORF">OGH68_03010</name>
</gene>
<reference evidence="2" key="1">
    <citation type="submission" date="2022-10" db="EMBL/GenBank/DDBJ databases">
        <title>Cytochrome P450 Catalyzes Benzene Ring Formation in the Biosynthesis of Trialkyl-Substituted Aromatic Polyketides.</title>
        <authorList>
            <person name="Zhao E."/>
            <person name="Ge H."/>
        </authorList>
    </citation>
    <scope>NUCLEOTIDE SEQUENCE</scope>
    <source>
        <strain evidence="2">NA0869</strain>
    </source>
</reference>
<name>A0ABY6I0N8_STRPE</name>
<proteinExistence type="predicted"/>
<evidence type="ECO:0000313" key="3">
    <source>
        <dbReference type="Proteomes" id="UP001163878"/>
    </source>
</evidence>
<organism evidence="2 3">
    <name type="scientific">Streptomyces peucetius</name>
    <dbReference type="NCBI Taxonomy" id="1950"/>
    <lineage>
        <taxon>Bacteria</taxon>
        <taxon>Bacillati</taxon>
        <taxon>Actinomycetota</taxon>
        <taxon>Actinomycetes</taxon>
        <taxon>Kitasatosporales</taxon>
        <taxon>Streptomycetaceae</taxon>
        <taxon>Streptomyces</taxon>
    </lineage>
</organism>
<evidence type="ECO:0000313" key="2">
    <source>
        <dbReference type="EMBL" id="UYQ60543.1"/>
    </source>
</evidence>
<feature type="compositionally biased region" description="Basic and acidic residues" evidence="1">
    <location>
        <begin position="31"/>
        <end position="41"/>
    </location>
</feature>
<dbReference type="RefSeq" id="WP_264241749.1">
    <property type="nucleotide sequence ID" value="NZ_CP107567.1"/>
</dbReference>
<dbReference type="Proteomes" id="UP001163878">
    <property type="component" value="Chromosome"/>
</dbReference>
<feature type="region of interest" description="Disordered" evidence="1">
    <location>
        <begin position="1"/>
        <end position="48"/>
    </location>
</feature>